<dbReference type="GO" id="GO:0016491">
    <property type="term" value="F:oxidoreductase activity"/>
    <property type="evidence" value="ECO:0007669"/>
    <property type="project" value="UniProtKB-KW"/>
</dbReference>
<keyword evidence="13" id="KW-1185">Reference proteome</keyword>
<proteinExistence type="inferred from homology"/>
<keyword evidence="6" id="KW-0479">Metal-binding</keyword>
<dbReference type="Pfam" id="PF07992">
    <property type="entry name" value="Pyr_redox_2"/>
    <property type="match status" value="1"/>
</dbReference>
<evidence type="ECO:0000256" key="3">
    <source>
        <dbReference type="ARBA" id="ARBA00011048"/>
    </source>
</evidence>
<comment type="cofactor">
    <cofactor evidence="1">
        <name>FMN</name>
        <dbReference type="ChEBI" id="CHEBI:58210"/>
    </cofactor>
</comment>
<dbReference type="SUPFAM" id="SSF51971">
    <property type="entry name" value="Nucleotide-binding domain"/>
    <property type="match status" value="1"/>
</dbReference>
<evidence type="ECO:0000259" key="11">
    <source>
        <dbReference type="Pfam" id="PF07992"/>
    </source>
</evidence>
<evidence type="ECO:0000313" key="12">
    <source>
        <dbReference type="EMBL" id="QNT69393.1"/>
    </source>
</evidence>
<keyword evidence="8" id="KW-0408">Iron</keyword>
<evidence type="ECO:0000256" key="8">
    <source>
        <dbReference type="ARBA" id="ARBA00023004"/>
    </source>
</evidence>
<dbReference type="GO" id="GO:0010181">
    <property type="term" value="F:FMN binding"/>
    <property type="evidence" value="ECO:0007669"/>
    <property type="project" value="InterPro"/>
</dbReference>
<comment type="cofactor">
    <cofactor evidence="2">
        <name>[4Fe-4S] cluster</name>
        <dbReference type="ChEBI" id="CHEBI:49883"/>
    </cofactor>
</comment>
<evidence type="ECO:0000259" key="10">
    <source>
        <dbReference type="Pfam" id="PF00724"/>
    </source>
</evidence>
<dbReference type="Pfam" id="PF00724">
    <property type="entry name" value="Oxidored_FMN"/>
    <property type="match status" value="1"/>
</dbReference>
<evidence type="ECO:0000256" key="4">
    <source>
        <dbReference type="ARBA" id="ARBA00022630"/>
    </source>
</evidence>
<evidence type="ECO:0000256" key="2">
    <source>
        <dbReference type="ARBA" id="ARBA00001966"/>
    </source>
</evidence>
<dbReference type="Gene3D" id="3.50.50.60">
    <property type="entry name" value="FAD/NAD(P)-binding domain"/>
    <property type="match status" value="1"/>
</dbReference>
<dbReference type="PRINTS" id="PR00411">
    <property type="entry name" value="PNDRDTASEI"/>
</dbReference>
<sequence>MNKLRQDDYGCLFAPLQLGSMRATNRFVFAAHQTNFATHNRFEKRHAAYYASRAAGGAGTIVLEGSVVHPSDWPYEYAIFGYDPSVVEGYKLVADAIHRHGALALAQLTHSGMQGSSHYSQLPLWAPSPVPEVNSREMPKEMEEDDIAAVVEGFMQAARYVMAGGLDGVEINAGQDSLIRQFLSPLTNFRSDGYGGSLDNRLHFARTVLQGVRNAVGSAGVVGLRLVGDEYAPWAGIKPEDAAEIADLLAVDGVIDFISVTSGSIYSGHMTRPGFYAPPGFAAHLAGVIKRAVGVPVFAQGSIVDPAMAAGLVRDGGADAVEMTRALIADPELPAKVRYGNLAAVRPCILSNQDNVIGLVQNPRLSCVNNPAAGDEGAVEFAALTRAPVHYRVMVAGGGPAGLEAARVAAQRGHAVTICERSDRLGGALRLAANAPGRERLALAVDWLETQVRGLNLTIRTGVEVTPALVRDEQPDAVIVAVGGRPGSLSRVTFTNGTRVLTPRQILNGDAPETGGKVVVLDAIGDHVGMEVAEWLADHGWQVEVVTSDMFVGQRLTASLELTPWNQRAAAKAITFRPQITAETVAERAIIGIDCFDRRPIRIDEVDLVVPVTHEVPDEDLYFALKQVGQRVFRAGDCVAPRYLSQAILEGYRAGREV</sequence>
<evidence type="ECO:0000256" key="9">
    <source>
        <dbReference type="ARBA" id="ARBA00023014"/>
    </source>
</evidence>
<protein>
    <submittedName>
        <fullName evidence="12">NAD-binding protein</fullName>
    </submittedName>
</protein>
<dbReference type="EMBL" id="CP053923">
    <property type="protein sequence ID" value="QNT69393.1"/>
    <property type="molecule type" value="Genomic_DNA"/>
</dbReference>
<keyword evidence="7" id="KW-0560">Oxidoreductase</keyword>
<evidence type="ECO:0000256" key="1">
    <source>
        <dbReference type="ARBA" id="ARBA00001917"/>
    </source>
</evidence>
<gene>
    <name evidence="12" type="ORF">HQ394_08775</name>
</gene>
<feature type="domain" description="FAD/NAD(P)-binding" evidence="11">
    <location>
        <begin position="391"/>
        <end position="592"/>
    </location>
</feature>
<dbReference type="Gene3D" id="3.20.20.70">
    <property type="entry name" value="Aldolase class I"/>
    <property type="match status" value="1"/>
</dbReference>
<dbReference type="Proteomes" id="UP000516369">
    <property type="component" value="Chromosome"/>
</dbReference>
<evidence type="ECO:0000256" key="7">
    <source>
        <dbReference type="ARBA" id="ARBA00023002"/>
    </source>
</evidence>
<accession>A0A7H1N107</accession>
<keyword evidence="9" id="KW-0411">Iron-sulfur</keyword>
<keyword evidence="5" id="KW-0288">FMN</keyword>
<dbReference type="SUPFAM" id="SSF51395">
    <property type="entry name" value="FMN-linked oxidoreductases"/>
    <property type="match status" value="1"/>
</dbReference>
<dbReference type="KEGG" id="dvn:HQ394_08775"/>
<name>A0A7H1N107_9PROT</name>
<dbReference type="SUPFAM" id="SSF51905">
    <property type="entry name" value="FAD/NAD(P)-binding domain"/>
    <property type="match status" value="1"/>
</dbReference>
<dbReference type="PRINTS" id="PR00368">
    <property type="entry name" value="FADPNR"/>
</dbReference>
<dbReference type="InterPro" id="IPR023753">
    <property type="entry name" value="FAD/NAD-binding_dom"/>
</dbReference>
<dbReference type="PANTHER" id="PTHR42917:SF2">
    <property type="entry name" value="2,4-DIENOYL-COA REDUCTASE [(2E)-ENOYL-COA-PRODUCING]"/>
    <property type="match status" value="1"/>
</dbReference>
<dbReference type="InterPro" id="IPR036188">
    <property type="entry name" value="FAD/NAD-bd_sf"/>
</dbReference>
<keyword evidence="4" id="KW-0285">Flavoprotein</keyword>
<dbReference type="InterPro" id="IPR051793">
    <property type="entry name" value="NADH:flavin_oxidoreductase"/>
</dbReference>
<dbReference type="PANTHER" id="PTHR42917">
    <property type="entry name" value="2,4-DIENOYL-COA REDUCTASE"/>
    <property type="match status" value="1"/>
</dbReference>
<reference evidence="12 13" key="1">
    <citation type="submission" date="2020-05" db="EMBL/GenBank/DDBJ databases">
        <title>Complete closed genome sequence of Defluviicoccus vanus.</title>
        <authorList>
            <person name="Bessarab I."/>
            <person name="Arumugam K."/>
            <person name="Maszenan A.M."/>
            <person name="Seviour R.J."/>
            <person name="Williams R.B."/>
        </authorList>
    </citation>
    <scope>NUCLEOTIDE SEQUENCE [LARGE SCALE GENOMIC DNA]</scope>
    <source>
        <strain evidence="12 13">Ben 114</strain>
    </source>
</reference>
<dbReference type="RefSeq" id="WP_190262898.1">
    <property type="nucleotide sequence ID" value="NZ_CP053923.1"/>
</dbReference>
<feature type="domain" description="NADH:flavin oxidoreductase/NADH oxidase N-terminal" evidence="10">
    <location>
        <begin position="12"/>
        <end position="340"/>
    </location>
</feature>
<dbReference type="InterPro" id="IPR013785">
    <property type="entry name" value="Aldolase_TIM"/>
</dbReference>
<dbReference type="AlphaFoldDB" id="A0A7H1N107"/>
<comment type="similarity">
    <text evidence="3">In the N-terminal section; belongs to the NADH:flavin oxidoreductase/NADH oxidase family.</text>
</comment>
<evidence type="ECO:0000313" key="13">
    <source>
        <dbReference type="Proteomes" id="UP000516369"/>
    </source>
</evidence>
<dbReference type="InterPro" id="IPR001155">
    <property type="entry name" value="OxRdtase_FMN_N"/>
</dbReference>
<evidence type="ECO:0000256" key="5">
    <source>
        <dbReference type="ARBA" id="ARBA00022643"/>
    </source>
</evidence>
<dbReference type="Gene3D" id="3.40.50.720">
    <property type="entry name" value="NAD(P)-binding Rossmann-like Domain"/>
    <property type="match status" value="1"/>
</dbReference>
<dbReference type="GO" id="GO:0046872">
    <property type="term" value="F:metal ion binding"/>
    <property type="evidence" value="ECO:0007669"/>
    <property type="project" value="UniProtKB-KW"/>
</dbReference>
<dbReference type="GO" id="GO:0051536">
    <property type="term" value="F:iron-sulfur cluster binding"/>
    <property type="evidence" value="ECO:0007669"/>
    <property type="project" value="UniProtKB-KW"/>
</dbReference>
<organism evidence="12 13">
    <name type="scientific">Defluviicoccus vanus</name>
    <dbReference type="NCBI Taxonomy" id="111831"/>
    <lineage>
        <taxon>Bacteria</taxon>
        <taxon>Pseudomonadati</taxon>
        <taxon>Pseudomonadota</taxon>
        <taxon>Alphaproteobacteria</taxon>
        <taxon>Rhodospirillales</taxon>
        <taxon>Rhodospirillaceae</taxon>
        <taxon>Defluviicoccus</taxon>
    </lineage>
</organism>
<evidence type="ECO:0000256" key="6">
    <source>
        <dbReference type="ARBA" id="ARBA00022723"/>
    </source>
</evidence>